<accession>A0A2N6TMP1</accession>
<evidence type="ECO:0008006" key="3">
    <source>
        <dbReference type="Google" id="ProtNLM"/>
    </source>
</evidence>
<dbReference type="RefSeq" id="WP_046648074.1">
    <property type="nucleotide sequence ID" value="NZ_PNHI01000007.1"/>
</dbReference>
<evidence type="ECO:0000313" key="2">
    <source>
        <dbReference type="Proteomes" id="UP000320648"/>
    </source>
</evidence>
<dbReference type="Proteomes" id="UP000320648">
    <property type="component" value="Unassembled WGS sequence"/>
</dbReference>
<dbReference type="PANTHER" id="PTHR36974:SF1">
    <property type="entry name" value="DOXX FAMILY MEMBRANE PROTEIN"/>
    <property type="match status" value="1"/>
</dbReference>
<comment type="caution">
    <text evidence="1">The sequence shown here is derived from an EMBL/GenBank/DDBJ whole genome shotgun (WGS) entry which is preliminary data.</text>
</comment>
<dbReference type="EMBL" id="VMTX01000001">
    <property type="protein sequence ID" value="TVU86861.1"/>
    <property type="molecule type" value="Genomic_DNA"/>
</dbReference>
<organism evidence="1 2">
    <name type="scientific">Corynebacterium aurimucosum</name>
    <dbReference type="NCBI Taxonomy" id="169292"/>
    <lineage>
        <taxon>Bacteria</taxon>
        <taxon>Bacillati</taxon>
        <taxon>Actinomycetota</taxon>
        <taxon>Actinomycetes</taxon>
        <taxon>Mycobacteriales</taxon>
        <taxon>Corynebacteriaceae</taxon>
        <taxon>Corynebacterium</taxon>
    </lineage>
</organism>
<dbReference type="PANTHER" id="PTHR36974">
    <property type="entry name" value="MEMBRANE PROTEIN-RELATED"/>
    <property type="match status" value="1"/>
</dbReference>
<protein>
    <recommendedName>
        <fullName evidence="3">DoxX family protein</fullName>
    </recommendedName>
</protein>
<name>A0A2N6TMP1_9CORY</name>
<proteinExistence type="predicted"/>
<sequence length="131" mass="14211">MSSHNPALTYSMAAALSAMGVLHFAKPKPFESIIPPQLPGSARFYNFTSGAWEVVTGALLANPSTRPAGGLSALALLAAVWPANFYQAYRDLESGKASTGKKIYHAVRLPLQIPVMRYAWSLYAETNAKRR</sequence>
<dbReference type="AlphaFoldDB" id="A0A2N6TMP1"/>
<reference evidence="1 2" key="1">
    <citation type="submission" date="2019-07" db="EMBL/GenBank/DDBJ databases">
        <title>Draft genome of C. aurimucosum strain 15-4290.</title>
        <authorList>
            <person name="Pacheco L.G.C."/>
            <person name="Aguiar E.R.G.R."/>
            <person name="Navas J."/>
            <person name="Santos C.S."/>
            <person name="Rocha D.J.P.G."/>
        </authorList>
    </citation>
    <scope>NUCLEOTIDE SEQUENCE [LARGE SCALE GENOMIC DNA]</scope>
    <source>
        <strain evidence="1 2">15-4290</strain>
    </source>
</reference>
<gene>
    <name evidence="1" type="ORF">FQN05_01195</name>
</gene>
<evidence type="ECO:0000313" key="1">
    <source>
        <dbReference type="EMBL" id="TVU86861.1"/>
    </source>
</evidence>